<sequence length="443" mass="47995">MIPMLAAAPAPFDTPAGRIIGTVDGDVVRVLGIPYAQAERFAPPQPMPPFEGELHASTPSPVAPQPHEEFVDLLLNPIQGIEVDEHCQRLSITLPADVRPGEQLPVMVWIHGGSYVIGGGDLPIYDARDLVTEQRVIVVSVTFRLGVLGFLGDGDTIPANLGLLDLVESLRWVRANIASFGGDPDLVTVFGQSAGGDAAAHLMISAGAEGLFRRAIIQSAPLGLSRRRARMNRAMVRAVGSVHADTPLDDLLDRQALGTRAAAPYGLAAGMPFGTQYGFAPLPAERDLDAAWSRVAPDVDVLIGSGSDEAGMYVPLVPGLRRVTRSRVLRSALRWWVVRPLSDVIYGRDARRFTERHRRAGGRATSYRLHRGVTSAPTGAVHMSDLPLLLGGREAWAGTRFVPERDWPEVERRGRAFRAIWADFARTGEVRAPDDETLTFDRG</sequence>
<dbReference type="EC" id="3.1.1.-" evidence="3"/>
<dbReference type="InterPro" id="IPR029058">
    <property type="entry name" value="AB_hydrolase_fold"/>
</dbReference>
<dbReference type="InterPro" id="IPR019826">
    <property type="entry name" value="Carboxylesterase_B_AS"/>
</dbReference>
<dbReference type="AlphaFoldDB" id="A0A9Q2W466"/>
<evidence type="ECO:0000259" key="4">
    <source>
        <dbReference type="Pfam" id="PF00135"/>
    </source>
</evidence>
<evidence type="ECO:0000313" key="6">
    <source>
        <dbReference type="Proteomes" id="UP000709437"/>
    </source>
</evidence>
<dbReference type="Gene3D" id="3.40.50.1820">
    <property type="entry name" value="alpha/beta hydrolase"/>
    <property type="match status" value="1"/>
</dbReference>
<organism evidence="5 6">
    <name type="scientific">Curtobacterium flaccumfaciens pv. flaccumfaciens</name>
    <dbReference type="NCBI Taxonomy" id="138532"/>
    <lineage>
        <taxon>Bacteria</taxon>
        <taxon>Bacillati</taxon>
        <taxon>Actinomycetota</taxon>
        <taxon>Actinomycetes</taxon>
        <taxon>Micrococcales</taxon>
        <taxon>Microbacteriaceae</taxon>
        <taxon>Curtobacterium</taxon>
    </lineage>
</organism>
<evidence type="ECO:0000256" key="3">
    <source>
        <dbReference type="RuleBase" id="RU361235"/>
    </source>
</evidence>
<dbReference type="EMBL" id="JAHEWX010000012">
    <property type="protein sequence ID" value="MBT1542157.1"/>
    <property type="molecule type" value="Genomic_DNA"/>
</dbReference>
<evidence type="ECO:0000256" key="2">
    <source>
        <dbReference type="ARBA" id="ARBA00022801"/>
    </source>
</evidence>
<dbReference type="PROSITE" id="PS00122">
    <property type="entry name" value="CARBOXYLESTERASE_B_1"/>
    <property type="match status" value="1"/>
</dbReference>
<accession>A0A9Q2W466</accession>
<dbReference type="InterPro" id="IPR002018">
    <property type="entry name" value="CarbesteraseB"/>
</dbReference>
<reference evidence="5" key="1">
    <citation type="submission" date="2021-05" db="EMBL/GenBank/DDBJ databases">
        <title>Whole genome sequence of Curtobacterium flaccumfaciens pv. flaccumfaciens strain CFBP 3417.</title>
        <authorList>
            <person name="Osdaghi E."/>
            <person name="Taghouti G."/>
            <person name="Portier P."/>
            <person name="Fazliarab A."/>
            <person name="Taghavi S.M."/>
            <person name="Briand M."/>
            <person name="Le-Saux M."/>
            <person name="Jacques M.-A."/>
        </authorList>
    </citation>
    <scope>NUCLEOTIDE SEQUENCE</scope>
    <source>
        <strain evidence="5">CFBP 3417</strain>
    </source>
</reference>
<dbReference type="Proteomes" id="UP000709437">
    <property type="component" value="Unassembled WGS sequence"/>
</dbReference>
<proteinExistence type="inferred from homology"/>
<keyword evidence="2 3" id="KW-0378">Hydrolase</keyword>
<gene>
    <name evidence="5" type="ORF">KK103_10320</name>
</gene>
<dbReference type="Pfam" id="PF00135">
    <property type="entry name" value="COesterase"/>
    <property type="match status" value="1"/>
</dbReference>
<dbReference type="InterPro" id="IPR050309">
    <property type="entry name" value="Type-B_Carboxylest/Lipase"/>
</dbReference>
<protein>
    <recommendedName>
        <fullName evidence="3">Carboxylic ester hydrolase</fullName>
        <ecNumber evidence="3">3.1.1.-</ecNumber>
    </recommendedName>
</protein>
<evidence type="ECO:0000256" key="1">
    <source>
        <dbReference type="ARBA" id="ARBA00005964"/>
    </source>
</evidence>
<feature type="domain" description="Carboxylesterase type B" evidence="4">
    <location>
        <begin position="14"/>
        <end position="313"/>
    </location>
</feature>
<name>A0A9Q2W466_9MICO</name>
<comment type="caution">
    <text evidence="5">The sequence shown here is derived from an EMBL/GenBank/DDBJ whole genome shotgun (WGS) entry which is preliminary data.</text>
</comment>
<evidence type="ECO:0000313" key="5">
    <source>
        <dbReference type="EMBL" id="MBT1542157.1"/>
    </source>
</evidence>
<comment type="similarity">
    <text evidence="1 3">Belongs to the type-B carboxylesterase/lipase family.</text>
</comment>
<dbReference type="SUPFAM" id="SSF53474">
    <property type="entry name" value="alpha/beta-Hydrolases"/>
    <property type="match status" value="1"/>
</dbReference>
<dbReference type="GO" id="GO:0016787">
    <property type="term" value="F:hydrolase activity"/>
    <property type="evidence" value="ECO:0007669"/>
    <property type="project" value="UniProtKB-KW"/>
</dbReference>
<dbReference type="PANTHER" id="PTHR11559">
    <property type="entry name" value="CARBOXYLESTERASE"/>
    <property type="match status" value="1"/>
</dbReference>